<accession>A0A1J8QER4</accession>
<protein>
    <submittedName>
        <fullName evidence="1">Uncharacterized protein</fullName>
    </submittedName>
</protein>
<dbReference type="AlphaFoldDB" id="A0A1J8QER4"/>
<gene>
    <name evidence="1" type="ORF">AZE42_07787</name>
</gene>
<dbReference type="OrthoDB" id="29523at2759"/>
<comment type="caution">
    <text evidence="1">The sequence shown here is derived from an EMBL/GenBank/DDBJ whole genome shotgun (WGS) entry which is preliminary data.</text>
</comment>
<sequence length="241" mass="26251">KPVTFNLTRSWKQAKYFLVGGKGSSTTVTWFSAKDFATEEDDAKLATRAEDHKATASRMVAPLITSKNTVSNIQKCNQVQEGLKDDPNARAPVCIYVCCNARTRQLVIEVPQVNPPPVVAPIVTSVVPSRAPSPQPVETKFEFSDTTAFACLLCVRRTNIYAQGAGLGASKGRELGKYNEGYTGYVHMAQDTLRANCGAFVLVCVLYRRGKDSEARSHSTAAVNCILSSKLDISSYAYDNL</sequence>
<reference evidence="1 2" key="1">
    <citation type="submission" date="2016-03" db="EMBL/GenBank/DDBJ databases">
        <title>Comparative genomics of the ectomycorrhizal sister species Rhizopogon vinicolor and Rhizopogon vesiculosus (Basidiomycota: Boletales) reveals a divergence of the mating type B locus.</title>
        <authorList>
            <person name="Mujic A.B."/>
            <person name="Kuo A."/>
            <person name="Tritt A."/>
            <person name="Lipzen A."/>
            <person name="Chen C."/>
            <person name="Johnson J."/>
            <person name="Sharma A."/>
            <person name="Barry K."/>
            <person name="Grigoriev I.V."/>
            <person name="Spatafora J.W."/>
        </authorList>
    </citation>
    <scope>NUCLEOTIDE SEQUENCE [LARGE SCALE GENOMIC DNA]</scope>
    <source>
        <strain evidence="1 2">AM-OR11-056</strain>
    </source>
</reference>
<proteinExistence type="predicted"/>
<evidence type="ECO:0000313" key="1">
    <source>
        <dbReference type="EMBL" id="OJA11824.1"/>
    </source>
</evidence>
<name>A0A1J8QER4_9AGAM</name>
<organism evidence="1 2">
    <name type="scientific">Rhizopogon vesiculosus</name>
    <dbReference type="NCBI Taxonomy" id="180088"/>
    <lineage>
        <taxon>Eukaryota</taxon>
        <taxon>Fungi</taxon>
        <taxon>Dikarya</taxon>
        <taxon>Basidiomycota</taxon>
        <taxon>Agaricomycotina</taxon>
        <taxon>Agaricomycetes</taxon>
        <taxon>Agaricomycetidae</taxon>
        <taxon>Boletales</taxon>
        <taxon>Suillineae</taxon>
        <taxon>Rhizopogonaceae</taxon>
        <taxon>Rhizopogon</taxon>
    </lineage>
</organism>
<dbReference type="EMBL" id="LVVM01004910">
    <property type="protein sequence ID" value="OJA11824.1"/>
    <property type="molecule type" value="Genomic_DNA"/>
</dbReference>
<dbReference type="Proteomes" id="UP000183567">
    <property type="component" value="Unassembled WGS sequence"/>
</dbReference>
<evidence type="ECO:0000313" key="2">
    <source>
        <dbReference type="Proteomes" id="UP000183567"/>
    </source>
</evidence>
<dbReference type="STRING" id="180088.A0A1J8QER4"/>
<feature type="non-terminal residue" evidence="1">
    <location>
        <position position="1"/>
    </location>
</feature>
<keyword evidence="2" id="KW-1185">Reference proteome</keyword>